<name>A0AAV4R6H6_CAEEX</name>
<keyword evidence="2" id="KW-1185">Reference proteome</keyword>
<evidence type="ECO:0000313" key="2">
    <source>
        <dbReference type="Proteomes" id="UP001054945"/>
    </source>
</evidence>
<organism evidence="1 2">
    <name type="scientific">Caerostris extrusa</name>
    <name type="common">Bark spider</name>
    <name type="synonym">Caerostris bankana</name>
    <dbReference type="NCBI Taxonomy" id="172846"/>
    <lineage>
        <taxon>Eukaryota</taxon>
        <taxon>Metazoa</taxon>
        <taxon>Ecdysozoa</taxon>
        <taxon>Arthropoda</taxon>
        <taxon>Chelicerata</taxon>
        <taxon>Arachnida</taxon>
        <taxon>Araneae</taxon>
        <taxon>Araneomorphae</taxon>
        <taxon>Entelegynae</taxon>
        <taxon>Araneoidea</taxon>
        <taxon>Araneidae</taxon>
        <taxon>Caerostris</taxon>
    </lineage>
</organism>
<dbReference type="Proteomes" id="UP001054945">
    <property type="component" value="Unassembled WGS sequence"/>
</dbReference>
<gene>
    <name evidence="1" type="ORF">CEXT_777891</name>
</gene>
<dbReference type="AlphaFoldDB" id="A0AAV4R6H6"/>
<dbReference type="EMBL" id="BPLR01007316">
    <property type="protein sequence ID" value="GIY15992.1"/>
    <property type="molecule type" value="Genomic_DNA"/>
</dbReference>
<comment type="caution">
    <text evidence="1">The sequence shown here is derived from an EMBL/GenBank/DDBJ whole genome shotgun (WGS) entry which is preliminary data.</text>
</comment>
<evidence type="ECO:0000313" key="1">
    <source>
        <dbReference type="EMBL" id="GIY15992.1"/>
    </source>
</evidence>
<accession>A0AAV4R6H6</accession>
<sequence length="109" mass="12682">MLMVDIVPQDSLKRQFNYRREKLVCNVTIIIQSLRFFEKQRTSTVGNSLASLVETKIFAFGTTNIQQTQSNIPQRAPTISRRLHVEVSHISLRSVQRLQIHFAYPRNKP</sequence>
<proteinExistence type="predicted"/>
<protein>
    <submittedName>
        <fullName evidence="1">Uncharacterized protein</fullName>
    </submittedName>
</protein>
<reference evidence="1 2" key="1">
    <citation type="submission" date="2021-06" db="EMBL/GenBank/DDBJ databases">
        <title>Caerostris extrusa draft genome.</title>
        <authorList>
            <person name="Kono N."/>
            <person name="Arakawa K."/>
        </authorList>
    </citation>
    <scope>NUCLEOTIDE SEQUENCE [LARGE SCALE GENOMIC DNA]</scope>
</reference>